<dbReference type="Gene3D" id="1.10.10.60">
    <property type="entry name" value="Homeodomain-like"/>
    <property type="match status" value="1"/>
</dbReference>
<dbReference type="PROSITE" id="PS00027">
    <property type="entry name" value="HOMEOBOX_1"/>
    <property type="match status" value="1"/>
</dbReference>
<feature type="compositionally biased region" description="Gly residues" evidence="7">
    <location>
        <begin position="89"/>
        <end position="111"/>
    </location>
</feature>
<accession>A0AAE1H374</accession>
<dbReference type="EMBL" id="JAHWGI010000302">
    <property type="protein sequence ID" value="KAK3912780.1"/>
    <property type="molecule type" value="Genomic_DNA"/>
</dbReference>
<dbReference type="CDD" id="cd00086">
    <property type="entry name" value="homeodomain"/>
    <property type="match status" value="1"/>
</dbReference>
<evidence type="ECO:0000256" key="2">
    <source>
        <dbReference type="ARBA" id="ARBA00023125"/>
    </source>
</evidence>
<evidence type="ECO:0000259" key="8">
    <source>
        <dbReference type="PROSITE" id="PS50071"/>
    </source>
</evidence>
<dbReference type="SMART" id="SM00389">
    <property type="entry name" value="HOX"/>
    <property type="match status" value="1"/>
</dbReference>
<dbReference type="InterPro" id="IPR001356">
    <property type="entry name" value="HD"/>
</dbReference>
<dbReference type="AlphaFoldDB" id="A0AAE1H374"/>
<keyword evidence="2 5" id="KW-0238">DNA-binding</keyword>
<evidence type="ECO:0000256" key="1">
    <source>
        <dbReference type="ARBA" id="ARBA00004123"/>
    </source>
</evidence>
<keyword evidence="4 5" id="KW-0539">Nucleus</keyword>
<dbReference type="InterPro" id="IPR009057">
    <property type="entry name" value="Homeodomain-like_sf"/>
</dbReference>
<feature type="DNA-binding region" description="Homeobox" evidence="5">
    <location>
        <begin position="114"/>
        <end position="173"/>
    </location>
</feature>
<dbReference type="InterPro" id="IPR020479">
    <property type="entry name" value="HD_metazoa"/>
</dbReference>
<dbReference type="Pfam" id="PF00046">
    <property type="entry name" value="Homeodomain"/>
    <property type="match status" value="1"/>
</dbReference>
<evidence type="ECO:0000256" key="7">
    <source>
        <dbReference type="SAM" id="MobiDB-lite"/>
    </source>
</evidence>
<dbReference type="GO" id="GO:0030154">
    <property type="term" value="P:cell differentiation"/>
    <property type="evidence" value="ECO:0007669"/>
    <property type="project" value="TreeGrafter"/>
</dbReference>
<dbReference type="PANTHER" id="PTHR24340:SF73">
    <property type="entry name" value="HOMEOBOX PROTEIN BAGPIPE-RELATED"/>
    <property type="match status" value="1"/>
</dbReference>
<keyword evidence="10" id="KW-1185">Reference proteome</keyword>
<evidence type="ECO:0000256" key="3">
    <source>
        <dbReference type="ARBA" id="ARBA00023155"/>
    </source>
</evidence>
<proteinExistence type="predicted"/>
<protein>
    <submittedName>
        <fullName evidence="9">Homeobox protein Nkx-3.2</fullName>
    </submittedName>
</protein>
<feature type="domain" description="Homeobox" evidence="8">
    <location>
        <begin position="112"/>
        <end position="172"/>
    </location>
</feature>
<keyword evidence="3 5" id="KW-0371">Homeobox</keyword>
<comment type="caution">
    <text evidence="9">The sequence shown here is derived from an EMBL/GenBank/DDBJ whole genome shotgun (WGS) entry which is preliminary data.</text>
</comment>
<reference evidence="9" key="2">
    <citation type="journal article" date="2023" name="BMC Genomics">
        <title>Pest status, molecular evolution, and epigenetic factors derived from the genome assembly of Frankliniella fusca, a thysanopteran phytovirus vector.</title>
        <authorList>
            <person name="Catto M.A."/>
            <person name="Labadie P.E."/>
            <person name="Jacobson A.L."/>
            <person name="Kennedy G.G."/>
            <person name="Srinivasan R."/>
            <person name="Hunt B.G."/>
        </authorList>
    </citation>
    <scope>NUCLEOTIDE SEQUENCE</scope>
    <source>
        <strain evidence="9">PL_HMW_Pooled</strain>
    </source>
</reference>
<dbReference type="GO" id="GO:0005634">
    <property type="term" value="C:nucleus"/>
    <property type="evidence" value="ECO:0007669"/>
    <property type="project" value="UniProtKB-SubCell"/>
</dbReference>
<dbReference type="GO" id="GO:0000981">
    <property type="term" value="F:DNA-binding transcription factor activity, RNA polymerase II-specific"/>
    <property type="evidence" value="ECO:0007669"/>
    <property type="project" value="InterPro"/>
</dbReference>
<dbReference type="PROSITE" id="PS50071">
    <property type="entry name" value="HOMEOBOX_2"/>
    <property type="match status" value="1"/>
</dbReference>
<evidence type="ECO:0000256" key="4">
    <source>
        <dbReference type="ARBA" id="ARBA00023242"/>
    </source>
</evidence>
<dbReference type="GO" id="GO:0000978">
    <property type="term" value="F:RNA polymerase II cis-regulatory region sequence-specific DNA binding"/>
    <property type="evidence" value="ECO:0007669"/>
    <property type="project" value="TreeGrafter"/>
</dbReference>
<dbReference type="SUPFAM" id="SSF46689">
    <property type="entry name" value="Homeodomain-like"/>
    <property type="match status" value="1"/>
</dbReference>
<dbReference type="InterPro" id="IPR050394">
    <property type="entry name" value="Homeobox_NK-like"/>
</dbReference>
<name>A0AAE1H374_9NEOP</name>
<evidence type="ECO:0000256" key="5">
    <source>
        <dbReference type="PROSITE-ProRule" id="PRU00108"/>
    </source>
</evidence>
<sequence length="275" mass="28960">MECINPRDSEGDGDVDIDGDGDDVDLLDMPLRGAAPFDFLGAAAGPRGAVPHPLQHAALHQLAALKHHRLASLQLSGLRGVVPDPDAVGSGGGGGSSSSSGGGGGGPGGGAVRKKRSRAAFSHAQVFELERRFHQQRYLSGPERADLAHALKLTETQVKIWFQNRRYKTKRKQLQLQEQVGPAGGAAGAGGAGGGSSAKRVAVKVLVRNDQPPLLHAPDHKQGPLLYPPGPQGLPFPYYYYPLLYPGVSRLPHGLPHGLPDQLDLPRPPAPFSPE</sequence>
<evidence type="ECO:0000313" key="10">
    <source>
        <dbReference type="Proteomes" id="UP001219518"/>
    </source>
</evidence>
<feature type="region of interest" description="Disordered" evidence="7">
    <location>
        <begin position="84"/>
        <end position="117"/>
    </location>
</feature>
<dbReference type="PANTHER" id="PTHR24340">
    <property type="entry name" value="HOMEOBOX PROTEIN NKX"/>
    <property type="match status" value="1"/>
</dbReference>
<dbReference type="InterPro" id="IPR017970">
    <property type="entry name" value="Homeobox_CS"/>
</dbReference>
<feature type="compositionally biased region" description="Basic and acidic residues" evidence="7">
    <location>
        <begin position="1"/>
        <end position="10"/>
    </location>
</feature>
<reference evidence="9" key="1">
    <citation type="submission" date="2021-07" db="EMBL/GenBank/DDBJ databases">
        <authorList>
            <person name="Catto M.A."/>
            <person name="Jacobson A."/>
            <person name="Kennedy G."/>
            <person name="Labadie P."/>
            <person name="Hunt B.G."/>
            <person name="Srinivasan R."/>
        </authorList>
    </citation>
    <scope>NUCLEOTIDE SEQUENCE</scope>
    <source>
        <strain evidence="9">PL_HMW_Pooled</strain>
        <tissue evidence="9">Head</tissue>
    </source>
</reference>
<evidence type="ECO:0000256" key="6">
    <source>
        <dbReference type="RuleBase" id="RU000682"/>
    </source>
</evidence>
<feature type="compositionally biased region" description="Acidic residues" evidence="7">
    <location>
        <begin position="11"/>
        <end position="24"/>
    </location>
</feature>
<dbReference type="Proteomes" id="UP001219518">
    <property type="component" value="Unassembled WGS sequence"/>
</dbReference>
<evidence type="ECO:0000313" key="9">
    <source>
        <dbReference type="EMBL" id="KAK3912780.1"/>
    </source>
</evidence>
<comment type="subcellular location">
    <subcellularLocation>
        <location evidence="1 5 6">Nucleus</location>
    </subcellularLocation>
</comment>
<gene>
    <name evidence="9" type="ORF">KUF71_004730</name>
</gene>
<dbReference type="PRINTS" id="PR00024">
    <property type="entry name" value="HOMEOBOX"/>
</dbReference>
<feature type="region of interest" description="Disordered" evidence="7">
    <location>
        <begin position="1"/>
        <end position="24"/>
    </location>
</feature>
<organism evidence="9 10">
    <name type="scientific">Frankliniella fusca</name>
    <dbReference type="NCBI Taxonomy" id="407009"/>
    <lineage>
        <taxon>Eukaryota</taxon>
        <taxon>Metazoa</taxon>
        <taxon>Ecdysozoa</taxon>
        <taxon>Arthropoda</taxon>
        <taxon>Hexapoda</taxon>
        <taxon>Insecta</taxon>
        <taxon>Pterygota</taxon>
        <taxon>Neoptera</taxon>
        <taxon>Paraneoptera</taxon>
        <taxon>Thysanoptera</taxon>
        <taxon>Terebrantia</taxon>
        <taxon>Thripoidea</taxon>
        <taxon>Thripidae</taxon>
        <taxon>Frankliniella</taxon>
    </lineage>
</organism>